<evidence type="ECO:0000259" key="7">
    <source>
        <dbReference type="PROSITE" id="PS51775"/>
    </source>
</evidence>
<feature type="domain" description="GTD-binding" evidence="7">
    <location>
        <begin position="46"/>
        <end position="144"/>
    </location>
</feature>
<dbReference type="AlphaFoldDB" id="A0A0D9XTH3"/>
<dbReference type="InterPro" id="IPR007656">
    <property type="entry name" value="GTD-bd"/>
</dbReference>
<feature type="region of interest" description="Disordered" evidence="6">
    <location>
        <begin position="1"/>
        <end position="21"/>
    </location>
</feature>
<name>A0A0D9XTH3_9ORYZ</name>
<dbReference type="STRING" id="77586.A0A0D9XTH3"/>
<dbReference type="PANTHER" id="PTHR31422">
    <property type="entry name" value="BNAANNG28530D PROTEIN"/>
    <property type="match status" value="1"/>
</dbReference>
<evidence type="ECO:0000256" key="5">
    <source>
        <dbReference type="SAM" id="Coils"/>
    </source>
</evidence>
<dbReference type="GO" id="GO:0016020">
    <property type="term" value="C:membrane"/>
    <property type="evidence" value="ECO:0007669"/>
    <property type="project" value="UniProtKB-SubCell"/>
</dbReference>
<feature type="region of interest" description="Disordered" evidence="6">
    <location>
        <begin position="435"/>
        <end position="474"/>
    </location>
</feature>
<reference evidence="8 9" key="1">
    <citation type="submission" date="2012-08" db="EMBL/GenBank/DDBJ databases">
        <title>Oryza genome evolution.</title>
        <authorList>
            <person name="Wing R.A."/>
        </authorList>
    </citation>
    <scope>NUCLEOTIDE SEQUENCE</scope>
</reference>
<keyword evidence="5" id="KW-0175">Coiled coil</keyword>
<evidence type="ECO:0000313" key="8">
    <source>
        <dbReference type="EnsemblPlants" id="LPERR11G14370.1"/>
    </source>
</evidence>
<protein>
    <recommendedName>
        <fullName evidence="7">GTD-binding domain-containing protein</fullName>
    </recommendedName>
</protein>
<dbReference type="PROSITE" id="PS51775">
    <property type="entry name" value="GTD_BINDING"/>
    <property type="match status" value="1"/>
</dbReference>
<reference evidence="9" key="2">
    <citation type="submission" date="2013-12" db="EMBL/GenBank/DDBJ databases">
        <authorList>
            <person name="Yu Y."/>
            <person name="Lee S."/>
            <person name="de Baynast K."/>
            <person name="Wissotski M."/>
            <person name="Liu L."/>
            <person name="Talag J."/>
            <person name="Goicoechea J."/>
            <person name="Angelova A."/>
            <person name="Jetty R."/>
            <person name="Kudrna D."/>
            <person name="Golser W."/>
            <person name="Rivera L."/>
            <person name="Zhang J."/>
            <person name="Wing R."/>
        </authorList>
    </citation>
    <scope>NUCLEOTIDE SEQUENCE</scope>
</reference>
<evidence type="ECO:0000256" key="6">
    <source>
        <dbReference type="SAM" id="MobiDB-lite"/>
    </source>
</evidence>
<organism evidence="8 9">
    <name type="scientific">Leersia perrieri</name>
    <dbReference type="NCBI Taxonomy" id="77586"/>
    <lineage>
        <taxon>Eukaryota</taxon>
        <taxon>Viridiplantae</taxon>
        <taxon>Streptophyta</taxon>
        <taxon>Embryophyta</taxon>
        <taxon>Tracheophyta</taxon>
        <taxon>Spermatophyta</taxon>
        <taxon>Magnoliopsida</taxon>
        <taxon>Liliopsida</taxon>
        <taxon>Poales</taxon>
        <taxon>Poaceae</taxon>
        <taxon>BOP clade</taxon>
        <taxon>Oryzoideae</taxon>
        <taxon>Oryzeae</taxon>
        <taxon>Oryzinae</taxon>
        <taxon>Leersia</taxon>
    </lineage>
</organism>
<feature type="coiled-coil region" evidence="5">
    <location>
        <begin position="289"/>
        <end position="316"/>
    </location>
</feature>
<dbReference type="PANTHER" id="PTHR31422:SF59">
    <property type="entry name" value="MYOSIN-BINDING PROTEIN 7"/>
    <property type="match status" value="1"/>
</dbReference>
<evidence type="ECO:0000256" key="2">
    <source>
        <dbReference type="ARBA" id="ARBA00022692"/>
    </source>
</evidence>
<evidence type="ECO:0000256" key="4">
    <source>
        <dbReference type="ARBA" id="ARBA00023136"/>
    </source>
</evidence>
<reference evidence="8" key="3">
    <citation type="submission" date="2015-04" db="UniProtKB">
        <authorList>
            <consortium name="EnsemblPlants"/>
        </authorList>
    </citation>
    <scope>IDENTIFICATION</scope>
</reference>
<dbReference type="GO" id="GO:0080115">
    <property type="term" value="F:myosin XI tail binding"/>
    <property type="evidence" value="ECO:0007669"/>
    <property type="project" value="UniProtKB-ARBA"/>
</dbReference>
<feature type="compositionally biased region" description="Polar residues" evidence="6">
    <location>
        <begin position="444"/>
        <end position="456"/>
    </location>
</feature>
<evidence type="ECO:0000256" key="3">
    <source>
        <dbReference type="ARBA" id="ARBA00022989"/>
    </source>
</evidence>
<keyword evidence="3" id="KW-1133">Transmembrane helix</keyword>
<keyword evidence="9" id="KW-1185">Reference proteome</keyword>
<dbReference type="Pfam" id="PF04576">
    <property type="entry name" value="Zein-binding"/>
    <property type="match status" value="1"/>
</dbReference>
<evidence type="ECO:0000313" key="9">
    <source>
        <dbReference type="Proteomes" id="UP000032180"/>
    </source>
</evidence>
<dbReference type="Proteomes" id="UP000032180">
    <property type="component" value="Chromosome 11"/>
</dbReference>
<accession>A0A0D9XTH3</accession>
<dbReference type="eggNOG" id="ENOG502R5YD">
    <property type="taxonomic scope" value="Eukaryota"/>
</dbReference>
<keyword evidence="2" id="KW-0812">Transmembrane</keyword>
<proteinExistence type="predicted"/>
<sequence>MGDDDDACPLCGGPPPPPPSRVTMHKRRMPVEGTALAVVARVGIGDEAAVLREAVARQQAGIAELHAELEAERGAAAGAASEAMSMILRLQREKSECMMEARQFRRYAEERFAHDAGEAAALREEVARRDAAVESLAAQLRACRFRLAHLGFLSPDAAAADDAEGRFDDDDDDDGNHDYFVEHPESSDVGTPRTHHLLNRMSPRASAADKGVICSSSNTLFPDDGGIAMADEFPLIVDREELVSDQEDDGDRVYTVDAVHGVPVAEPNNCCYIGKPVGSETSYGGTIGAWSEEEEIQKLSARLQALEADRESMRHAIMSMGSEKAQVVLLREIAQKLCKEAAPLRAVPVKVHSPPQPVVVAQRKVVKRQGSFVKFFVVAVIKVRAKCATKCEGKHWIASVFCWRRKSNRVKYPIGMCGSNVGLMLLLNRFPKQRHRRASLRPSPKSQQMLSPNHDSSGGGGGVPHRDNHYDRPPSRLCAVRRHDVRLAGDRQSRRFTPQMIIRDSNINDDHDFYYCDWSGTVNPLHPLLRDELVAACYCAFDLDPSSKRYMMERRLPTRKSAARCAAAARKVERHGSRRDG</sequence>
<comment type="subcellular location">
    <subcellularLocation>
        <location evidence="1">Membrane</location>
    </subcellularLocation>
</comment>
<dbReference type="Gramene" id="LPERR11G14370.1">
    <property type="protein sequence ID" value="LPERR11G14370.1"/>
    <property type="gene ID" value="LPERR11G14370"/>
</dbReference>
<feature type="compositionally biased region" description="Basic and acidic residues" evidence="6">
    <location>
        <begin position="464"/>
        <end position="474"/>
    </location>
</feature>
<evidence type="ECO:0000256" key="1">
    <source>
        <dbReference type="ARBA" id="ARBA00004370"/>
    </source>
</evidence>
<dbReference type="EnsemblPlants" id="LPERR11G14370.1">
    <property type="protein sequence ID" value="LPERR11G14370.1"/>
    <property type="gene ID" value="LPERR11G14370"/>
</dbReference>
<keyword evidence="4" id="KW-0472">Membrane</keyword>